<comment type="caution">
    <text evidence="3">The sequence shown here is derived from an EMBL/GenBank/DDBJ whole genome shotgun (WGS) entry which is preliminary data.</text>
</comment>
<gene>
    <name evidence="3" type="ORF">DKT77_07535</name>
</gene>
<feature type="compositionally biased region" description="Basic and acidic residues" evidence="1">
    <location>
        <begin position="57"/>
        <end position="68"/>
    </location>
</feature>
<dbReference type="OrthoDB" id="9814037at2"/>
<keyword evidence="4" id="KW-1185">Reference proteome</keyword>
<evidence type="ECO:0000256" key="1">
    <source>
        <dbReference type="SAM" id="MobiDB-lite"/>
    </source>
</evidence>
<sequence>MQCPIDGTQLVMTDRSGVEIDYCPQCRGVWLDRGELDKIIERSAVAAAPPPPPRPVQYDDRPRHDSSGYRKKKRGGFLDDLFDF</sequence>
<evidence type="ECO:0000313" key="3">
    <source>
        <dbReference type="EMBL" id="PWR03305.1"/>
    </source>
</evidence>
<dbReference type="RefSeq" id="WP_109811097.1">
    <property type="nucleotide sequence ID" value="NZ_QGKU01000029.1"/>
</dbReference>
<feature type="region of interest" description="Disordered" evidence="1">
    <location>
        <begin position="42"/>
        <end position="84"/>
    </location>
</feature>
<name>A0A2V2LD45_9RHOB</name>
<dbReference type="Pfam" id="PF13453">
    <property type="entry name" value="Zn_ribbon_TFIIB"/>
    <property type="match status" value="1"/>
</dbReference>
<evidence type="ECO:0000259" key="2">
    <source>
        <dbReference type="Pfam" id="PF13453"/>
    </source>
</evidence>
<dbReference type="AlphaFoldDB" id="A0A2V2LD45"/>
<evidence type="ECO:0000313" key="4">
    <source>
        <dbReference type="Proteomes" id="UP000245680"/>
    </source>
</evidence>
<organism evidence="3 4">
    <name type="scientific">Meridianimarinicoccus roseus</name>
    <dbReference type="NCBI Taxonomy" id="2072018"/>
    <lineage>
        <taxon>Bacteria</taxon>
        <taxon>Pseudomonadati</taxon>
        <taxon>Pseudomonadota</taxon>
        <taxon>Alphaproteobacteria</taxon>
        <taxon>Rhodobacterales</taxon>
        <taxon>Paracoccaceae</taxon>
        <taxon>Meridianimarinicoccus</taxon>
    </lineage>
</organism>
<protein>
    <recommendedName>
        <fullName evidence="2">Transcription factor zinc-finger domain-containing protein</fullName>
    </recommendedName>
</protein>
<dbReference type="InterPro" id="IPR027392">
    <property type="entry name" value="TF_Znf"/>
</dbReference>
<proteinExistence type="predicted"/>
<dbReference type="Proteomes" id="UP000245680">
    <property type="component" value="Unassembled WGS sequence"/>
</dbReference>
<reference evidence="3 4" key="1">
    <citation type="submission" date="2018-05" db="EMBL/GenBank/DDBJ databases">
        <title>Rhodobacteraceae gen. nov., sp. nov. isolated from sea water.</title>
        <authorList>
            <person name="Ren Y."/>
        </authorList>
    </citation>
    <scope>NUCLEOTIDE SEQUENCE [LARGE SCALE GENOMIC DNA]</scope>
    <source>
        <strain evidence="3 4">TG-679</strain>
    </source>
</reference>
<accession>A0A2V2LD45</accession>
<feature type="domain" description="Transcription factor zinc-finger" evidence="2">
    <location>
        <begin position="2"/>
        <end position="42"/>
    </location>
</feature>
<dbReference type="EMBL" id="QGKU01000029">
    <property type="protein sequence ID" value="PWR03305.1"/>
    <property type="molecule type" value="Genomic_DNA"/>
</dbReference>